<keyword evidence="4" id="KW-0067">ATP-binding</keyword>
<feature type="domain" description="DNA2/NAM7 helicase helicase" evidence="6">
    <location>
        <begin position="1431"/>
        <end position="1496"/>
    </location>
</feature>
<dbReference type="OrthoDB" id="6513042at2759"/>
<organism evidence="8 9">
    <name type="scientific">Symbiodinium microadriaticum</name>
    <name type="common">Dinoflagellate</name>
    <name type="synonym">Zooxanthella microadriatica</name>
    <dbReference type="NCBI Taxonomy" id="2951"/>
    <lineage>
        <taxon>Eukaryota</taxon>
        <taxon>Sar</taxon>
        <taxon>Alveolata</taxon>
        <taxon>Dinophyceae</taxon>
        <taxon>Suessiales</taxon>
        <taxon>Symbiodiniaceae</taxon>
        <taxon>Symbiodinium</taxon>
    </lineage>
</organism>
<proteinExistence type="predicted"/>
<protein>
    <submittedName>
        <fullName evidence="8">Regulator of nonsense transcripts 1-like</fullName>
    </submittedName>
</protein>
<feature type="compositionally biased region" description="Polar residues" evidence="5">
    <location>
        <begin position="1825"/>
        <end position="1836"/>
    </location>
</feature>
<accession>A0A1Q9EUZ4</accession>
<dbReference type="GO" id="GO:0003724">
    <property type="term" value="F:RNA helicase activity"/>
    <property type="evidence" value="ECO:0007669"/>
    <property type="project" value="TreeGrafter"/>
</dbReference>
<evidence type="ECO:0000256" key="5">
    <source>
        <dbReference type="SAM" id="MobiDB-lite"/>
    </source>
</evidence>
<name>A0A1Q9EUZ4_SYMMI</name>
<feature type="domain" description="DNA2/NAM7 helicase helicase" evidence="6">
    <location>
        <begin position="1334"/>
        <end position="1428"/>
    </location>
</feature>
<dbReference type="PANTHER" id="PTHR10887">
    <property type="entry name" value="DNA2/NAM7 HELICASE FAMILY"/>
    <property type="match status" value="1"/>
</dbReference>
<evidence type="ECO:0000313" key="9">
    <source>
        <dbReference type="Proteomes" id="UP000186817"/>
    </source>
</evidence>
<dbReference type="GO" id="GO:0005737">
    <property type="term" value="C:cytoplasm"/>
    <property type="evidence" value="ECO:0007669"/>
    <property type="project" value="TreeGrafter"/>
</dbReference>
<dbReference type="Pfam" id="PF13087">
    <property type="entry name" value="AAA_12"/>
    <property type="match status" value="1"/>
</dbReference>
<evidence type="ECO:0000256" key="2">
    <source>
        <dbReference type="ARBA" id="ARBA00022801"/>
    </source>
</evidence>
<dbReference type="GO" id="GO:0005694">
    <property type="term" value="C:chromosome"/>
    <property type="evidence" value="ECO:0007669"/>
    <property type="project" value="UniProtKB-ARBA"/>
</dbReference>
<evidence type="ECO:0000313" key="8">
    <source>
        <dbReference type="EMBL" id="OLQ11227.1"/>
    </source>
</evidence>
<gene>
    <name evidence="8" type="primary">Upf1</name>
    <name evidence="8" type="ORF">AK812_SmicGene4959</name>
</gene>
<keyword evidence="2" id="KW-0378">Hydrolase</keyword>
<dbReference type="InterPro" id="IPR041677">
    <property type="entry name" value="DNA2/NAM7_AAA_11"/>
</dbReference>
<keyword evidence="3" id="KW-0347">Helicase</keyword>
<dbReference type="InterPro" id="IPR045055">
    <property type="entry name" value="DNA2/NAM7-like"/>
</dbReference>
<dbReference type="InterPro" id="IPR027417">
    <property type="entry name" value="P-loop_NTPase"/>
</dbReference>
<dbReference type="SUPFAM" id="SSF52540">
    <property type="entry name" value="P-loop containing nucleoside triphosphate hydrolases"/>
    <property type="match status" value="1"/>
</dbReference>
<dbReference type="CDD" id="cd18808">
    <property type="entry name" value="SF1_C_Upf1"/>
    <property type="match status" value="1"/>
</dbReference>
<keyword evidence="1" id="KW-0547">Nucleotide-binding</keyword>
<dbReference type="EMBL" id="LSRX01000063">
    <property type="protein sequence ID" value="OLQ11227.1"/>
    <property type="molecule type" value="Genomic_DNA"/>
</dbReference>
<feature type="domain" description="DNA2/NAM7 helicase-like C-terminal" evidence="7">
    <location>
        <begin position="1505"/>
        <end position="1700"/>
    </location>
</feature>
<comment type="caution">
    <text evidence="8">The sequence shown here is derived from an EMBL/GenBank/DDBJ whole genome shotgun (WGS) entry which is preliminary data.</text>
</comment>
<evidence type="ECO:0000259" key="6">
    <source>
        <dbReference type="Pfam" id="PF13086"/>
    </source>
</evidence>
<feature type="region of interest" description="Disordered" evidence="5">
    <location>
        <begin position="1786"/>
        <end position="1847"/>
    </location>
</feature>
<feature type="compositionally biased region" description="Acidic residues" evidence="5">
    <location>
        <begin position="1809"/>
        <end position="1820"/>
    </location>
</feature>
<keyword evidence="9" id="KW-1185">Reference proteome</keyword>
<sequence length="1847" mass="205565">MAVRPNGLPSDHYVPRMESLLQSPALGWNVGVDEHFGSLVQGWRRVGQLECATPVTQPQQSYLRQATFQLISWRKAWRAHLRQVLTYARNRRLAFGLTVWRWAIAGRRLQLHEAARLQRWALAFEAEVAQAACAIARLGPVIKQACKEDRVAYLRGLVEQVSLADLKNPKHLYRCVKKAFPKARSARRSLFCPIPAVIGADGEFACDTDARLEAWRSHFSAQEEGNQVTDREYCEQFREQRLVAGSPRKVFDIRCLPTLVNVEQTLVQLPRARAAGYDGLTGELFRLRVPTAARALLAVYTKASMALYEPVEFRGGALLPLAKKASAALACDRFRSILISNVAGKVYHKQIRNMLVEPFRAVKGEMQAGALPGISTEAVAMVVRTFREIAEVRKRGWAVAFFDVRAAFYRVIRQTLAAVGEAEWAFRKLLHGLGVPPEALSELADKLSAMSVIPDAGAPEHLCAILSDALQGTWFRLDQGFVMTYTRKGTRPGDCLADILFAFSFSAYTRAADQALRQARLDTATPSVSSAPPCDLEEAPNVLGCCSWADDFANMTEDEDKAQVPYKVQQTVRIFVEQADSIGMDLTFAPDKTAAMIGGGPEFPDPVQKDAEGAYIAVVSALTRRSHRLPLVSAYRHLGGIVTATGTPAPEVAYRHALALSVARPLRSKLFGEIGIPLQIRKHLLRSLVISRFVFGSAAVWWIAQVKAAHKAVQKDLQVHEVEADDKKRAKRLLAGAWQTYDVVAPPVVALGPSLLTKDERIDACGESLDLGTLSRLYQPEPDFHRWIEHSIQSRSSEGYLRRMVYECLPEEYAQETVQLFDRHLSFIFSELMAEADGCFCRMENRDSNTLVNLGHTELDIHMHWEQCFLAASTEHFIVRFAHRSEQAATTRRTIKACRKEKKLKLLIASAEAVGLVDTSVLTAGLQTCGYQCWWDMLLWVLKTGERLQIPFNPITLSVLFKAMVCCFGASSVQAGSLLRRKESALHIARRVFGQVAPEPELEYNALLASVTRLLHEIGTANALTWADELWLQPTQQEFCKNIVTYTVRLQLLEQHGRQKQVDELLQTDLQGGGLEPDVVLLGGLINARNVKANVPAFTAYAKAHLLCGRKESIMKDWDNFAAGVMVINNFGTHERYHLWQLFGGLAWSSSQSYSLYNRADDKGKKLYQPTVFGMGFQRTDVALMSVDISYPEMQKRVPQDYERIRDGAEVEIINSATQPDKTAPLGVRLTSPPKVQFGENMTYRLDRLASTDQTRRMLEALKVILKNPAYDPSPMIPHEVLRQLIMNPVDKTLKQAGLQNLPLESVDFSGSKSKLDGLQQFNQEAKHVYAHLLNKSQIEALVLSSTRRLTLIQGPPGTGKTTTAVQIVAAMVRYGLVDLPILVTADSNTAVDNLVKGIGKTGVNIVRVGRPEAIREDVKAYALDGRWKDLKKAEVVCATCIGASGTTLDKVRFPTVIVDECTQAAETAALVPIARGCQQAILIGDQCQLPPTVLSDVAETENLGESMFTRLVTQGVRPCLLDTQYRMHPLVAEFASAAFYNGRLQNGVSHIHRKPPEGFPWPQRHMPVAFINLEKCEEKREGHGSSYINPAEAEKTMWALLEVTKNGKIGPEDVGIVTPYKGQVRLLKKLINERPGLQKFRSGLEVESVDRFQGQEKEVIIFCAVRNNREGKVGFLCDWRRLNVMLTRARIGLIVIGSRSTLMSDPLWHEWLIWAAARGAICGESAKGTWVPRYLVDDRDGIWTVKQSVIESVEKGIAPAKASAGVKEVEPQKLQQKEEDILDSWEDMESPIMTPANASQPGGLEKALEEDPTELPEAVEETKQPTQAKLSTKLQRTPVDSELLGR</sequence>
<dbReference type="Pfam" id="PF13086">
    <property type="entry name" value="AAA_11"/>
    <property type="match status" value="2"/>
</dbReference>
<dbReference type="GO" id="GO:0005524">
    <property type="term" value="F:ATP binding"/>
    <property type="evidence" value="ECO:0007669"/>
    <property type="project" value="UniProtKB-KW"/>
</dbReference>
<dbReference type="PANTHER" id="PTHR10887:SF517">
    <property type="entry name" value="RNA HELICASE NONSENSE MRNA REDUCING FACTOR"/>
    <property type="match status" value="1"/>
</dbReference>
<dbReference type="InterPro" id="IPR047187">
    <property type="entry name" value="SF1_C_Upf1"/>
</dbReference>
<dbReference type="InterPro" id="IPR041679">
    <property type="entry name" value="DNA2/NAM7-like_C"/>
</dbReference>
<evidence type="ECO:0000256" key="4">
    <source>
        <dbReference type="ARBA" id="ARBA00022840"/>
    </source>
</evidence>
<dbReference type="GO" id="GO:0016787">
    <property type="term" value="F:hydrolase activity"/>
    <property type="evidence" value="ECO:0007669"/>
    <property type="project" value="UniProtKB-KW"/>
</dbReference>
<evidence type="ECO:0000259" key="7">
    <source>
        <dbReference type="Pfam" id="PF13087"/>
    </source>
</evidence>
<dbReference type="GO" id="GO:0000184">
    <property type="term" value="P:nuclear-transcribed mRNA catabolic process, nonsense-mediated decay"/>
    <property type="evidence" value="ECO:0007669"/>
    <property type="project" value="TreeGrafter"/>
</dbReference>
<evidence type="ECO:0000256" key="3">
    <source>
        <dbReference type="ARBA" id="ARBA00022806"/>
    </source>
</evidence>
<evidence type="ECO:0000256" key="1">
    <source>
        <dbReference type="ARBA" id="ARBA00022741"/>
    </source>
</evidence>
<dbReference type="FunFam" id="3.40.50.300:FF:000326">
    <property type="entry name" value="P-loop containing nucleoside triphosphate hydrolase"/>
    <property type="match status" value="1"/>
</dbReference>
<reference evidence="8 9" key="1">
    <citation type="submission" date="2016-02" db="EMBL/GenBank/DDBJ databases">
        <title>Genome analysis of coral dinoflagellate symbionts highlights evolutionary adaptations to a symbiotic lifestyle.</title>
        <authorList>
            <person name="Aranda M."/>
            <person name="Li Y."/>
            <person name="Liew Y.J."/>
            <person name="Baumgarten S."/>
            <person name="Simakov O."/>
            <person name="Wilson M."/>
            <person name="Piel J."/>
            <person name="Ashoor H."/>
            <person name="Bougouffa S."/>
            <person name="Bajic V.B."/>
            <person name="Ryu T."/>
            <person name="Ravasi T."/>
            <person name="Bayer T."/>
            <person name="Micklem G."/>
            <person name="Kim H."/>
            <person name="Bhak J."/>
            <person name="Lajeunesse T.C."/>
            <person name="Voolstra C.R."/>
        </authorList>
    </citation>
    <scope>NUCLEOTIDE SEQUENCE [LARGE SCALE GENOMIC DNA]</scope>
    <source>
        <strain evidence="8 9">CCMP2467</strain>
    </source>
</reference>
<dbReference type="Gene3D" id="3.40.50.300">
    <property type="entry name" value="P-loop containing nucleotide triphosphate hydrolases"/>
    <property type="match status" value="2"/>
</dbReference>
<dbReference type="Proteomes" id="UP000186817">
    <property type="component" value="Unassembled WGS sequence"/>
</dbReference>